<evidence type="ECO:0000256" key="8">
    <source>
        <dbReference type="ARBA" id="ARBA00022842"/>
    </source>
</evidence>
<dbReference type="InterPro" id="IPR005841">
    <property type="entry name" value="Alpha-D-phosphohexomutase_SF"/>
</dbReference>
<dbReference type="PRINTS" id="PR00509">
    <property type="entry name" value="PGMPMM"/>
</dbReference>
<dbReference type="Pfam" id="PF02880">
    <property type="entry name" value="PGM_PMM_III"/>
    <property type="match status" value="1"/>
</dbReference>
<evidence type="ECO:0000256" key="4">
    <source>
        <dbReference type="ARBA" id="ARBA00010231"/>
    </source>
</evidence>
<keyword evidence="6" id="KW-0597">Phosphoprotein</keyword>
<dbReference type="GO" id="GO:0005975">
    <property type="term" value="P:carbohydrate metabolic process"/>
    <property type="evidence" value="ECO:0007669"/>
    <property type="project" value="InterPro"/>
</dbReference>
<dbReference type="SUPFAM" id="SSF55957">
    <property type="entry name" value="Phosphoglucomutase, C-terminal domain"/>
    <property type="match status" value="1"/>
</dbReference>
<dbReference type="AlphaFoldDB" id="A0A0K0XY40"/>
<evidence type="ECO:0000256" key="2">
    <source>
        <dbReference type="ARBA" id="ARBA00001946"/>
    </source>
</evidence>
<feature type="domain" description="Alpha-D-phosphohexomutase C-terminal" evidence="11">
    <location>
        <begin position="374"/>
        <end position="442"/>
    </location>
</feature>
<dbReference type="PATRIC" id="fig|1579979.3.peg.2300"/>
<dbReference type="PROSITE" id="PS00710">
    <property type="entry name" value="PGM_PMM"/>
    <property type="match status" value="1"/>
</dbReference>
<evidence type="ECO:0000313" key="15">
    <source>
        <dbReference type="EMBL" id="AKS42614.1"/>
    </source>
</evidence>
<organism evidence="15 16">
    <name type="scientific">Wenzhouxiangella marina</name>
    <dbReference type="NCBI Taxonomy" id="1579979"/>
    <lineage>
        <taxon>Bacteria</taxon>
        <taxon>Pseudomonadati</taxon>
        <taxon>Pseudomonadota</taxon>
        <taxon>Gammaproteobacteria</taxon>
        <taxon>Chromatiales</taxon>
        <taxon>Wenzhouxiangellaceae</taxon>
        <taxon>Wenzhouxiangella</taxon>
    </lineage>
</organism>
<dbReference type="Proteomes" id="UP000066624">
    <property type="component" value="Chromosome"/>
</dbReference>
<evidence type="ECO:0000313" key="16">
    <source>
        <dbReference type="Proteomes" id="UP000066624"/>
    </source>
</evidence>
<evidence type="ECO:0000259" key="13">
    <source>
        <dbReference type="Pfam" id="PF02879"/>
    </source>
</evidence>
<dbReference type="InterPro" id="IPR005844">
    <property type="entry name" value="A-D-PHexomutase_a/b/a-I"/>
</dbReference>
<dbReference type="InterPro" id="IPR016055">
    <property type="entry name" value="A-D-PHexomutase_a/b/a-I/II/III"/>
</dbReference>
<protein>
    <recommendedName>
        <fullName evidence="5">phosphomannomutase</fullName>
        <ecNumber evidence="5">5.4.2.8</ecNumber>
    </recommendedName>
</protein>
<dbReference type="RefSeq" id="WP_049726165.1">
    <property type="nucleotide sequence ID" value="NZ_CP012154.1"/>
</dbReference>
<dbReference type="CDD" id="cd03089">
    <property type="entry name" value="PMM_PGM"/>
    <property type="match status" value="1"/>
</dbReference>
<keyword evidence="7 10" id="KW-0479">Metal-binding</keyword>
<evidence type="ECO:0000259" key="11">
    <source>
        <dbReference type="Pfam" id="PF00408"/>
    </source>
</evidence>
<evidence type="ECO:0000256" key="7">
    <source>
        <dbReference type="ARBA" id="ARBA00022723"/>
    </source>
</evidence>
<dbReference type="GO" id="GO:0000287">
    <property type="term" value="F:magnesium ion binding"/>
    <property type="evidence" value="ECO:0007669"/>
    <property type="project" value="InterPro"/>
</dbReference>
<dbReference type="Pfam" id="PF00408">
    <property type="entry name" value="PGM_PMM_IV"/>
    <property type="match status" value="1"/>
</dbReference>
<keyword evidence="16" id="KW-1185">Reference proteome</keyword>
<evidence type="ECO:0000256" key="10">
    <source>
        <dbReference type="RuleBase" id="RU004326"/>
    </source>
</evidence>
<dbReference type="Pfam" id="PF02878">
    <property type="entry name" value="PGM_PMM_I"/>
    <property type="match status" value="1"/>
</dbReference>
<dbReference type="Gene3D" id="3.30.310.50">
    <property type="entry name" value="Alpha-D-phosphohexomutase, C-terminal domain"/>
    <property type="match status" value="1"/>
</dbReference>
<feature type="domain" description="Alpha-D-phosphohexomutase alpha/beta/alpha" evidence="12">
    <location>
        <begin position="9"/>
        <end position="135"/>
    </location>
</feature>
<dbReference type="KEGG" id="wma:WM2015_2251"/>
<evidence type="ECO:0000256" key="9">
    <source>
        <dbReference type="ARBA" id="ARBA00023235"/>
    </source>
</evidence>
<dbReference type="SUPFAM" id="SSF53738">
    <property type="entry name" value="Phosphoglucomutase, first 3 domains"/>
    <property type="match status" value="3"/>
</dbReference>
<evidence type="ECO:0000256" key="5">
    <source>
        <dbReference type="ARBA" id="ARBA00012730"/>
    </source>
</evidence>
<dbReference type="InterPro" id="IPR005846">
    <property type="entry name" value="A-D-PHexomutase_a/b/a-III"/>
</dbReference>
<comment type="pathway">
    <text evidence="3">Nucleotide-sugar biosynthesis; GDP-alpha-D-mannose biosynthesis; alpha-D-mannose 1-phosphate from D-fructose 6-phosphate: step 2/2.</text>
</comment>
<dbReference type="InterPro" id="IPR005845">
    <property type="entry name" value="A-D-PHexomutase_a/b/a-II"/>
</dbReference>
<evidence type="ECO:0000256" key="1">
    <source>
        <dbReference type="ARBA" id="ARBA00000586"/>
    </source>
</evidence>
<dbReference type="STRING" id="1579979.WM2015_2251"/>
<dbReference type="PANTHER" id="PTHR43771:SF1">
    <property type="entry name" value="PHOSPHOMANNOMUTASE"/>
    <property type="match status" value="1"/>
</dbReference>
<sequence>MKTLEHSPFKAYDLRGRVPESLNSERAQAIGRAYARIIGPTGPVVIGRDMRLSSPELAQALTEGLNQAGTDTIDIGLCGTELVYHAASRPGMGGGIMITASHNPADYNGMKMVREQAIPISADTGLKDIEHAVAEGLPAADVEAGTTGQEDVLDQYVARMLGQIEADRLRPLKVVVNAGNGCAGPAFDAIARHLPLQISRLHHQPDGHFPNGVPNPLLPENRAETSQAVRQADADFGIAWDGDFDRCFFFDEDGRFIEGYYLVGLFAATLLEKQPGGKIVLDPRLIWNTLDQVQQAGGVPLINKSGHAFIKERMRAEDALYGGEMSAHHYFRDFSFCDSGMLPWLLLAETLSTTGRSLGELVDERIRAYPCSGEINFSVPDAGQALQTIFDAYRQEDPVIDRTDGISMDFGNWRFNLRASNTEPVIRLNVETRGDQALLEDRVGELTRRIEQL</sequence>
<dbReference type="Pfam" id="PF02879">
    <property type="entry name" value="PGM_PMM_II"/>
    <property type="match status" value="1"/>
</dbReference>
<gene>
    <name evidence="15" type="ORF">WM2015_2251</name>
</gene>
<dbReference type="EMBL" id="CP012154">
    <property type="protein sequence ID" value="AKS42614.1"/>
    <property type="molecule type" value="Genomic_DNA"/>
</dbReference>
<dbReference type="EC" id="5.4.2.8" evidence="5"/>
<evidence type="ECO:0000256" key="6">
    <source>
        <dbReference type="ARBA" id="ARBA00022553"/>
    </source>
</evidence>
<dbReference type="Gene3D" id="3.40.120.10">
    <property type="entry name" value="Alpha-D-Glucose-1,6-Bisphosphate, subunit A, domain 3"/>
    <property type="match status" value="3"/>
</dbReference>
<feature type="domain" description="Alpha-D-phosphohexomutase alpha/beta/alpha" evidence="13">
    <location>
        <begin position="155"/>
        <end position="254"/>
    </location>
</feature>
<name>A0A0K0XY40_9GAMM</name>
<accession>A0A0K0XY40</accession>
<dbReference type="GO" id="GO:0004615">
    <property type="term" value="F:phosphomannomutase activity"/>
    <property type="evidence" value="ECO:0007669"/>
    <property type="project" value="UniProtKB-EC"/>
</dbReference>
<keyword evidence="8 10" id="KW-0460">Magnesium</keyword>
<evidence type="ECO:0000259" key="14">
    <source>
        <dbReference type="Pfam" id="PF02880"/>
    </source>
</evidence>
<feature type="domain" description="Alpha-D-phosphohexomutase alpha/beta/alpha" evidence="14">
    <location>
        <begin position="259"/>
        <end position="369"/>
    </location>
</feature>
<keyword evidence="9" id="KW-0413">Isomerase</keyword>
<dbReference type="PANTHER" id="PTHR43771">
    <property type="entry name" value="PHOSPHOMANNOMUTASE"/>
    <property type="match status" value="1"/>
</dbReference>
<comment type="similarity">
    <text evidence="4 10">Belongs to the phosphohexose mutase family.</text>
</comment>
<comment type="cofactor">
    <cofactor evidence="2">
        <name>Mg(2+)</name>
        <dbReference type="ChEBI" id="CHEBI:18420"/>
    </cofactor>
</comment>
<dbReference type="InterPro" id="IPR005843">
    <property type="entry name" value="A-D-PHexomutase_C"/>
</dbReference>
<proteinExistence type="inferred from homology"/>
<comment type="catalytic activity">
    <reaction evidence="1">
        <text>alpha-D-mannose 1-phosphate = D-mannose 6-phosphate</text>
        <dbReference type="Rhea" id="RHEA:11140"/>
        <dbReference type="ChEBI" id="CHEBI:58409"/>
        <dbReference type="ChEBI" id="CHEBI:58735"/>
        <dbReference type="EC" id="5.4.2.8"/>
    </reaction>
</comment>
<dbReference type="InterPro" id="IPR036900">
    <property type="entry name" value="A-D-PHexomutase_C_sf"/>
</dbReference>
<dbReference type="OrthoDB" id="9803322at2"/>
<dbReference type="InterPro" id="IPR016066">
    <property type="entry name" value="A-D-PHexomutase_CS"/>
</dbReference>
<evidence type="ECO:0000256" key="3">
    <source>
        <dbReference type="ARBA" id="ARBA00004699"/>
    </source>
</evidence>
<evidence type="ECO:0000259" key="12">
    <source>
        <dbReference type="Pfam" id="PF02878"/>
    </source>
</evidence>
<reference evidence="16" key="1">
    <citation type="submission" date="2015-07" db="EMBL/GenBank/DDBJ databases">
        <authorList>
            <person name="Kim K.M."/>
        </authorList>
    </citation>
    <scope>NUCLEOTIDE SEQUENCE [LARGE SCALE GENOMIC DNA]</scope>
    <source>
        <strain evidence="16">KCTC 42284</strain>
    </source>
</reference>